<dbReference type="Pfam" id="PF05670">
    <property type="entry name" value="NFACT-R_1"/>
    <property type="match status" value="1"/>
</dbReference>
<dbReference type="OMA" id="CASVIWI"/>
<sequence length="133" mass="14519">MRTFTSCDGLSIRVGENAAENQRLCKQAKQNDLWFHLEGQSSPHAILSVGGGKQGKNNALRSSLHECQQLVKHFSSAREARCASVIWIEAKWVSKNGVEDKVGAVTLKKTPKRTSVVADAGTIESLTAAKKRE</sequence>
<organism evidence="2 3">
    <name type="scientific">Chondrus crispus</name>
    <name type="common">Carrageen Irish moss</name>
    <name type="synonym">Polymorpha crispa</name>
    <dbReference type="NCBI Taxonomy" id="2769"/>
    <lineage>
        <taxon>Eukaryota</taxon>
        <taxon>Rhodophyta</taxon>
        <taxon>Florideophyceae</taxon>
        <taxon>Rhodymeniophycidae</taxon>
        <taxon>Gigartinales</taxon>
        <taxon>Gigartinaceae</taxon>
        <taxon>Chondrus</taxon>
    </lineage>
</organism>
<dbReference type="STRING" id="2769.S0F396"/>
<evidence type="ECO:0000313" key="3">
    <source>
        <dbReference type="Proteomes" id="UP000012073"/>
    </source>
</evidence>
<dbReference type="EMBL" id="HG001944">
    <property type="protein sequence ID" value="CDF77592.1"/>
    <property type="molecule type" value="Genomic_DNA"/>
</dbReference>
<reference evidence="3" key="1">
    <citation type="journal article" date="2013" name="Proc. Natl. Acad. Sci. U.S.A.">
        <title>Genome structure and metabolic features in the red seaweed Chondrus crispus shed light on evolution of the Archaeplastida.</title>
        <authorList>
            <person name="Collen J."/>
            <person name="Porcel B."/>
            <person name="Carre W."/>
            <person name="Ball S.G."/>
            <person name="Chaparro C."/>
            <person name="Tonon T."/>
            <person name="Barbeyron T."/>
            <person name="Michel G."/>
            <person name="Noel B."/>
            <person name="Valentin K."/>
            <person name="Elias M."/>
            <person name="Artiguenave F."/>
            <person name="Arun A."/>
            <person name="Aury J.M."/>
            <person name="Barbosa-Neto J.F."/>
            <person name="Bothwell J.H."/>
            <person name="Bouget F.Y."/>
            <person name="Brillet L."/>
            <person name="Cabello-Hurtado F."/>
            <person name="Capella-Gutierrez S."/>
            <person name="Charrier B."/>
            <person name="Cladiere L."/>
            <person name="Cock J.M."/>
            <person name="Coelho S.M."/>
            <person name="Colleoni C."/>
            <person name="Czjzek M."/>
            <person name="Da Silva C."/>
            <person name="Delage L."/>
            <person name="Denoeud F."/>
            <person name="Deschamps P."/>
            <person name="Dittami S.M."/>
            <person name="Gabaldon T."/>
            <person name="Gachon C.M."/>
            <person name="Groisillier A."/>
            <person name="Herve C."/>
            <person name="Jabbari K."/>
            <person name="Katinka M."/>
            <person name="Kloareg B."/>
            <person name="Kowalczyk N."/>
            <person name="Labadie K."/>
            <person name="Leblanc C."/>
            <person name="Lopez P.J."/>
            <person name="McLachlan D.H."/>
            <person name="Meslet-Cladiere L."/>
            <person name="Moustafa A."/>
            <person name="Nehr Z."/>
            <person name="Nyvall Collen P."/>
            <person name="Panaud O."/>
            <person name="Partensky F."/>
            <person name="Poulain J."/>
            <person name="Rensing S.A."/>
            <person name="Rousvoal S."/>
            <person name="Samson G."/>
            <person name="Symeonidi A."/>
            <person name="Weissenbach J."/>
            <person name="Zambounis A."/>
            <person name="Wincker P."/>
            <person name="Boyen C."/>
        </authorList>
    </citation>
    <scope>NUCLEOTIDE SEQUENCE [LARGE SCALE GENOMIC DNA]</scope>
    <source>
        <strain evidence="3">cv. Stackhouse</strain>
    </source>
</reference>
<accession>S0F396</accession>
<dbReference type="KEGG" id="ccp:CHC_T00001137001"/>
<dbReference type="AlphaFoldDB" id="S0F396"/>
<name>S0F396_CHOCR</name>
<proteinExistence type="predicted"/>
<protein>
    <recommendedName>
        <fullName evidence="1">NFACT RNA-binding domain-containing protein</fullName>
    </recommendedName>
</protein>
<dbReference type="GeneID" id="17326175"/>
<evidence type="ECO:0000259" key="1">
    <source>
        <dbReference type="Pfam" id="PF05670"/>
    </source>
</evidence>
<dbReference type="PhylomeDB" id="S0F396"/>
<dbReference type="Proteomes" id="UP000012073">
    <property type="component" value="Unassembled WGS sequence"/>
</dbReference>
<gene>
    <name evidence="2" type="ORF">CHC_T00001137001</name>
</gene>
<evidence type="ECO:0000313" key="2">
    <source>
        <dbReference type="EMBL" id="CDF77592.1"/>
    </source>
</evidence>
<feature type="domain" description="NFACT RNA-binding" evidence="1">
    <location>
        <begin position="3"/>
        <end position="99"/>
    </location>
</feature>
<keyword evidence="3" id="KW-1185">Reference proteome</keyword>
<dbReference type="RefSeq" id="XP_005718456.1">
    <property type="nucleotide sequence ID" value="XM_005718399.1"/>
</dbReference>
<dbReference type="InterPro" id="IPR008532">
    <property type="entry name" value="NFACT_RNA-bd"/>
</dbReference>
<dbReference type="Gramene" id="CDF77592">
    <property type="protein sequence ID" value="CDF77592"/>
    <property type="gene ID" value="CHC_T00001137001"/>
</dbReference>
<dbReference type="OrthoDB" id="10260446at2759"/>